<name>A0A1I7HL23_9BURK</name>
<dbReference type="OrthoDB" id="8525736at2"/>
<evidence type="ECO:0000256" key="8">
    <source>
        <dbReference type="ARBA" id="ARBA00023163"/>
    </source>
</evidence>
<dbReference type="AlphaFoldDB" id="A0A1I7HL23"/>
<keyword evidence="2" id="KW-0479">Metal-binding</keyword>
<dbReference type="RefSeq" id="WP_093555033.1">
    <property type="nucleotide sequence ID" value="NZ_FPBO01000006.1"/>
</dbReference>
<dbReference type="GO" id="GO:1902208">
    <property type="term" value="P:regulation of bacterial-type flagellum assembly"/>
    <property type="evidence" value="ECO:0007669"/>
    <property type="project" value="InterPro"/>
</dbReference>
<keyword evidence="4" id="KW-0862">Zinc</keyword>
<protein>
    <submittedName>
        <fullName evidence="9">Transcriptional activator (FlhC)</fullName>
    </submittedName>
</protein>
<accession>A0A1I7HL23</accession>
<evidence type="ECO:0000256" key="4">
    <source>
        <dbReference type="ARBA" id="ARBA00022833"/>
    </source>
</evidence>
<dbReference type="GO" id="GO:0044781">
    <property type="term" value="P:bacterial-type flagellum organization"/>
    <property type="evidence" value="ECO:0007669"/>
    <property type="project" value="UniProtKB-KW"/>
</dbReference>
<evidence type="ECO:0000313" key="9">
    <source>
        <dbReference type="EMBL" id="SFU61249.1"/>
    </source>
</evidence>
<evidence type="ECO:0000256" key="3">
    <source>
        <dbReference type="ARBA" id="ARBA00022795"/>
    </source>
</evidence>
<reference evidence="10" key="1">
    <citation type="submission" date="2016-10" db="EMBL/GenBank/DDBJ databases">
        <authorList>
            <person name="Varghese N."/>
            <person name="Submissions S."/>
        </authorList>
    </citation>
    <scope>NUCLEOTIDE SEQUENCE [LARGE SCALE GENOMIC DNA]</scope>
    <source>
        <strain evidence="10">CGMCC 1.11014</strain>
    </source>
</reference>
<evidence type="ECO:0000256" key="7">
    <source>
        <dbReference type="ARBA" id="ARBA00023159"/>
    </source>
</evidence>
<dbReference type="EMBL" id="FPBO01000006">
    <property type="protein sequence ID" value="SFU61249.1"/>
    <property type="molecule type" value="Genomic_DNA"/>
</dbReference>
<dbReference type="STRING" id="1035707.SAMN05216552_100610"/>
<dbReference type="Pfam" id="PF05280">
    <property type="entry name" value="FlhC"/>
    <property type="match status" value="1"/>
</dbReference>
<keyword evidence="8" id="KW-0804">Transcription</keyword>
<dbReference type="InterPro" id="IPR007944">
    <property type="entry name" value="FlhC"/>
</dbReference>
<evidence type="ECO:0000256" key="2">
    <source>
        <dbReference type="ARBA" id="ARBA00022723"/>
    </source>
</evidence>
<evidence type="ECO:0000256" key="6">
    <source>
        <dbReference type="ARBA" id="ARBA00023125"/>
    </source>
</evidence>
<evidence type="ECO:0000313" key="10">
    <source>
        <dbReference type="Proteomes" id="UP000199391"/>
    </source>
</evidence>
<keyword evidence="6" id="KW-0238">DNA-binding</keyword>
<dbReference type="GO" id="GO:0045893">
    <property type="term" value="P:positive regulation of DNA-templated transcription"/>
    <property type="evidence" value="ECO:0007669"/>
    <property type="project" value="InterPro"/>
</dbReference>
<sequence length="202" mass="22230">MAANDADAHIRALQLARECIALGARLGTVADVTGLSQAALRTHFYRRDRATNGRRPESSDWVFDGNLCLRAEGAEFANIFTALLERQRCAPADALVAAYRLFVERSAHRSELTFDKAFLLVSDLCGVWKRTAPSLAMHRCPRCLARYIAAVGAPPPMTKGCVFCILVQRLPRDPRVQAHFVRRQRVVPSIVAPAEADSETGA</sequence>
<proteinExistence type="predicted"/>
<keyword evidence="7" id="KW-0010">Activator</keyword>
<evidence type="ECO:0000256" key="1">
    <source>
        <dbReference type="ARBA" id="ARBA00022490"/>
    </source>
</evidence>
<dbReference type="GO" id="GO:0003677">
    <property type="term" value="F:DNA binding"/>
    <property type="evidence" value="ECO:0007669"/>
    <property type="project" value="UniProtKB-KW"/>
</dbReference>
<keyword evidence="1" id="KW-0963">Cytoplasm</keyword>
<keyword evidence="5" id="KW-0805">Transcription regulation</keyword>
<dbReference type="GO" id="GO:0046872">
    <property type="term" value="F:metal ion binding"/>
    <property type="evidence" value="ECO:0007669"/>
    <property type="project" value="UniProtKB-KW"/>
</dbReference>
<organism evidence="9 10">
    <name type="scientific">Pseudoduganella namucuonensis</name>
    <dbReference type="NCBI Taxonomy" id="1035707"/>
    <lineage>
        <taxon>Bacteria</taxon>
        <taxon>Pseudomonadati</taxon>
        <taxon>Pseudomonadota</taxon>
        <taxon>Betaproteobacteria</taxon>
        <taxon>Burkholderiales</taxon>
        <taxon>Oxalobacteraceae</taxon>
        <taxon>Telluria group</taxon>
        <taxon>Pseudoduganella</taxon>
    </lineage>
</organism>
<dbReference type="SUPFAM" id="SSF160930">
    <property type="entry name" value="FlhC-like"/>
    <property type="match status" value="1"/>
</dbReference>
<evidence type="ECO:0000256" key="5">
    <source>
        <dbReference type="ARBA" id="ARBA00023015"/>
    </source>
</evidence>
<keyword evidence="3" id="KW-1005">Bacterial flagellum biogenesis</keyword>
<dbReference type="Proteomes" id="UP000199391">
    <property type="component" value="Unassembled WGS sequence"/>
</dbReference>
<gene>
    <name evidence="9" type="ORF">SAMN05216552_100610</name>
</gene>
<keyword evidence="10" id="KW-1185">Reference proteome</keyword>